<dbReference type="Proteomes" id="UP000694388">
    <property type="component" value="Unplaced"/>
</dbReference>
<organism evidence="5 6">
    <name type="scientific">Eptatretus burgeri</name>
    <name type="common">Inshore hagfish</name>
    <dbReference type="NCBI Taxonomy" id="7764"/>
    <lineage>
        <taxon>Eukaryota</taxon>
        <taxon>Metazoa</taxon>
        <taxon>Chordata</taxon>
        <taxon>Craniata</taxon>
        <taxon>Vertebrata</taxon>
        <taxon>Cyclostomata</taxon>
        <taxon>Myxini</taxon>
        <taxon>Myxiniformes</taxon>
        <taxon>Myxinidae</taxon>
        <taxon>Eptatretinae</taxon>
        <taxon>Eptatretus</taxon>
    </lineage>
</organism>
<dbReference type="Gene3D" id="2.60.120.260">
    <property type="entry name" value="Galactose-binding domain-like"/>
    <property type="match status" value="1"/>
</dbReference>
<protein>
    <recommendedName>
        <fullName evidence="4">Fucolectin tachylectin-4 pentraxin-1 domain-containing protein</fullName>
    </recommendedName>
</protein>
<evidence type="ECO:0000256" key="1">
    <source>
        <dbReference type="ARBA" id="ARBA00022723"/>
    </source>
</evidence>
<proteinExistence type="predicted"/>
<keyword evidence="1" id="KW-0479">Metal-binding</keyword>
<evidence type="ECO:0000256" key="2">
    <source>
        <dbReference type="ARBA" id="ARBA00022837"/>
    </source>
</evidence>
<reference evidence="5" key="1">
    <citation type="submission" date="2025-08" db="UniProtKB">
        <authorList>
            <consortium name="Ensembl"/>
        </authorList>
    </citation>
    <scope>IDENTIFICATION</scope>
</reference>
<evidence type="ECO:0000313" key="5">
    <source>
        <dbReference type="Ensembl" id="ENSEBUP00000009487.1"/>
    </source>
</evidence>
<dbReference type="SUPFAM" id="SSF49785">
    <property type="entry name" value="Galactose-binding domain-like"/>
    <property type="match status" value="1"/>
</dbReference>
<dbReference type="GO" id="GO:0046872">
    <property type="term" value="F:metal ion binding"/>
    <property type="evidence" value="ECO:0007669"/>
    <property type="project" value="UniProtKB-KW"/>
</dbReference>
<evidence type="ECO:0000313" key="6">
    <source>
        <dbReference type="Proteomes" id="UP000694388"/>
    </source>
</evidence>
<sequence length="211" mass="23681">MTDETGKKHWCIMTMLQEDTLNSFSCPQFPARYIHGTPSSDTTILLKIHEVMVSTEVLHENEGTVVYVEPSQSSSLNTDFRPELALGPDTAWGAEIPSVTCSGWCSVTRVESYPWWSLKLSTPVIVYSLSISARHDAHALRLFNVEVSVQLQANKYSCADIIFIPPGENRTFTCGMNYGRYVIVKLKESPAQLSLCKVKLKCLSSITKYHR</sequence>
<dbReference type="InterPro" id="IPR006585">
    <property type="entry name" value="FTP1"/>
</dbReference>
<dbReference type="InterPro" id="IPR008979">
    <property type="entry name" value="Galactose-bd-like_sf"/>
</dbReference>
<accession>A0A8C4Q3M7</accession>
<keyword evidence="2" id="KW-0106">Calcium</keyword>
<dbReference type="SMART" id="SM00607">
    <property type="entry name" value="FTP"/>
    <property type="match status" value="1"/>
</dbReference>
<keyword evidence="3" id="KW-1015">Disulfide bond</keyword>
<feature type="domain" description="Fucolectin tachylectin-4 pentraxin-1" evidence="4">
    <location>
        <begin position="61"/>
        <end position="207"/>
    </location>
</feature>
<dbReference type="AlphaFoldDB" id="A0A8C4Q3M7"/>
<evidence type="ECO:0000256" key="3">
    <source>
        <dbReference type="ARBA" id="ARBA00023157"/>
    </source>
</evidence>
<keyword evidence="6" id="KW-1185">Reference proteome</keyword>
<name>A0A8C4Q3M7_EPTBU</name>
<evidence type="ECO:0000259" key="4">
    <source>
        <dbReference type="SMART" id="SM00607"/>
    </source>
</evidence>
<reference evidence="5" key="2">
    <citation type="submission" date="2025-09" db="UniProtKB">
        <authorList>
            <consortium name="Ensembl"/>
        </authorList>
    </citation>
    <scope>IDENTIFICATION</scope>
</reference>
<dbReference type="Ensembl" id="ENSEBUT00000010011.1">
    <property type="protein sequence ID" value="ENSEBUP00000009487.1"/>
    <property type="gene ID" value="ENSEBUG00000006110.1"/>
</dbReference>